<evidence type="ECO:0000313" key="3">
    <source>
        <dbReference type="Proteomes" id="UP000324832"/>
    </source>
</evidence>
<accession>A0A5E4Q9M4</accession>
<feature type="region of interest" description="Disordered" evidence="1">
    <location>
        <begin position="1"/>
        <end position="41"/>
    </location>
</feature>
<dbReference type="AlphaFoldDB" id="A0A5E4Q9M4"/>
<sequence>MTASSGLRAAAPRDTFTARPPPPPRPRGPLAPGPRPPRAHYIPPHVLNVSRGRVLVNTLSANIECNVTVGVPRGINGLSPPRRDSKAISHYNN</sequence>
<feature type="compositionally biased region" description="Low complexity" evidence="1">
    <location>
        <begin position="8"/>
        <end position="18"/>
    </location>
</feature>
<reference evidence="2 3" key="1">
    <citation type="submission" date="2017-07" db="EMBL/GenBank/DDBJ databases">
        <authorList>
            <person name="Talla V."/>
            <person name="Backstrom N."/>
        </authorList>
    </citation>
    <scope>NUCLEOTIDE SEQUENCE [LARGE SCALE GENOMIC DNA]</scope>
</reference>
<dbReference type="EMBL" id="FZQP02001782">
    <property type="protein sequence ID" value="VVC93828.1"/>
    <property type="molecule type" value="Genomic_DNA"/>
</dbReference>
<name>A0A5E4Q9M4_9NEOP</name>
<proteinExistence type="predicted"/>
<organism evidence="2 3">
    <name type="scientific">Leptidea sinapis</name>
    <dbReference type="NCBI Taxonomy" id="189913"/>
    <lineage>
        <taxon>Eukaryota</taxon>
        <taxon>Metazoa</taxon>
        <taxon>Ecdysozoa</taxon>
        <taxon>Arthropoda</taxon>
        <taxon>Hexapoda</taxon>
        <taxon>Insecta</taxon>
        <taxon>Pterygota</taxon>
        <taxon>Neoptera</taxon>
        <taxon>Endopterygota</taxon>
        <taxon>Lepidoptera</taxon>
        <taxon>Glossata</taxon>
        <taxon>Ditrysia</taxon>
        <taxon>Papilionoidea</taxon>
        <taxon>Pieridae</taxon>
        <taxon>Dismorphiinae</taxon>
        <taxon>Leptidea</taxon>
    </lineage>
</organism>
<protein>
    <submittedName>
        <fullName evidence="2">Uncharacterized protein</fullName>
    </submittedName>
</protein>
<keyword evidence="3" id="KW-1185">Reference proteome</keyword>
<feature type="compositionally biased region" description="Pro residues" evidence="1">
    <location>
        <begin position="19"/>
        <end position="36"/>
    </location>
</feature>
<evidence type="ECO:0000313" key="2">
    <source>
        <dbReference type="EMBL" id="VVC93828.1"/>
    </source>
</evidence>
<evidence type="ECO:0000256" key="1">
    <source>
        <dbReference type="SAM" id="MobiDB-lite"/>
    </source>
</evidence>
<dbReference type="Proteomes" id="UP000324832">
    <property type="component" value="Unassembled WGS sequence"/>
</dbReference>
<feature type="region of interest" description="Disordered" evidence="1">
    <location>
        <begin position="72"/>
        <end position="93"/>
    </location>
</feature>
<gene>
    <name evidence="2" type="ORF">LSINAPIS_LOCUS5935</name>
</gene>